<dbReference type="EMBL" id="CP087977">
    <property type="protein sequence ID" value="UUZ45982.1"/>
    <property type="molecule type" value="Genomic_DNA"/>
</dbReference>
<accession>A0AC61U7J0</accession>
<proteinExistence type="predicted"/>
<sequence>MIVDTSALVAIIADEPEAERLLRALASAGSVQMSAATYVECGIVIDNRAGAATRRRFDDLLTTPDVEVVALTPQQARLAREAHRDFGRGSGSPARLNLGDCFSYALAADPGGELLFIGDDFAATDIGRAAY</sequence>
<gene>
    <name evidence="1" type="ORF">LP422_08930</name>
</gene>
<evidence type="ECO:0000313" key="2">
    <source>
        <dbReference type="Proteomes" id="UP001059663"/>
    </source>
</evidence>
<organism evidence="1 2">
    <name type="scientific">Janibacter limosus</name>
    <dbReference type="NCBI Taxonomy" id="53458"/>
    <lineage>
        <taxon>Bacteria</taxon>
        <taxon>Bacillati</taxon>
        <taxon>Actinomycetota</taxon>
        <taxon>Actinomycetes</taxon>
        <taxon>Micrococcales</taxon>
        <taxon>Intrasporangiaceae</taxon>
        <taxon>Janibacter</taxon>
    </lineage>
</organism>
<evidence type="ECO:0000313" key="1">
    <source>
        <dbReference type="EMBL" id="UUZ45982.1"/>
    </source>
</evidence>
<reference evidence="1" key="1">
    <citation type="submission" date="2021-11" db="EMBL/GenBank/DDBJ databases">
        <title>Study of the species diversity of bacterial strains isolated from a unique natural object - Shulgan-Tash cave (Bashkiria).</title>
        <authorList>
            <person name="Sazanova A.L."/>
            <person name="Chirak E.R."/>
            <person name="Safronova V.I."/>
        </authorList>
    </citation>
    <scope>NUCLEOTIDE SEQUENCE</scope>
    <source>
        <strain evidence="1">P1</strain>
    </source>
</reference>
<name>A0AC61U7J0_9MICO</name>
<dbReference type="Proteomes" id="UP001059663">
    <property type="component" value="Chromosome"/>
</dbReference>
<protein>
    <submittedName>
        <fullName evidence="1">Type II toxin-antitoxin system VapC family toxin</fullName>
    </submittedName>
</protein>